<dbReference type="Proteomes" id="UP000176192">
    <property type="component" value="Unassembled WGS sequence"/>
</dbReference>
<evidence type="ECO:0008006" key="3">
    <source>
        <dbReference type="Google" id="ProtNLM"/>
    </source>
</evidence>
<evidence type="ECO:0000313" key="1">
    <source>
        <dbReference type="EMBL" id="OGJ03376.1"/>
    </source>
</evidence>
<comment type="caution">
    <text evidence="1">The sequence shown here is derived from an EMBL/GenBank/DDBJ whole genome shotgun (WGS) entry which is preliminary data.</text>
</comment>
<proteinExistence type="predicted"/>
<gene>
    <name evidence="1" type="ORF">A3G06_01445</name>
</gene>
<dbReference type="EMBL" id="MFVV01000020">
    <property type="protein sequence ID" value="OGJ03376.1"/>
    <property type="molecule type" value="Genomic_DNA"/>
</dbReference>
<organism evidence="1 2">
    <name type="scientific">Candidatus Nomurabacteria bacterium RIFCSPLOWO2_12_FULL_46_14</name>
    <dbReference type="NCBI Taxonomy" id="1801797"/>
    <lineage>
        <taxon>Bacteria</taxon>
        <taxon>Candidatus Nomuraibacteriota</taxon>
    </lineage>
</organism>
<dbReference type="AlphaFoldDB" id="A0A1F6YAI7"/>
<protein>
    <recommendedName>
        <fullName evidence="3">RNA polymerase sigma factor 70 region 4 type 2 domain-containing protein</fullName>
    </recommendedName>
</protein>
<evidence type="ECO:0000313" key="2">
    <source>
        <dbReference type="Proteomes" id="UP000176192"/>
    </source>
</evidence>
<dbReference type="InterPro" id="IPR013324">
    <property type="entry name" value="RNA_pol_sigma_r3/r4-like"/>
</dbReference>
<accession>A0A1F6YAI7</accession>
<name>A0A1F6YAI7_9BACT</name>
<sequence>MNLEEPKGKNPPETTTRTLPTGWAKVINETFQVEEGGREDLILERVNIMKAFEKLLKVNPYWVDILIHRLEGSSHQKIAERFNLPKYKIRNDLERARNRLFDFMGVEFDFERRDPFYAILRDKLL</sequence>
<dbReference type="SUPFAM" id="SSF88659">
    <property type="entry name" value="Sigma3 and sigma4 domains of RNA polymerase sigma factors"/>
    <property type="match status" value="1"/>
</dbReference>
<reference evidence="1 2" key="1">
    <citation type="journal article" date="2016" name="Nat. Commun.">
        <title>Thousands of microbial genomes shed light on interconnected biogeochemical processes in an aquifer system.</title>
        <authorList>
            <person name="Anantharaman K."/>
            <person name="Brown C.T."/>
            <person name="Hug L.A."/>
            <person name="Sharon I."/>
            <person name="Castelle C.J."/>
            <person name="Probst A.J."/>
            <person name="Thomas B.C."/>
            <person name="Singh A."/>
            <person name="Wilkins M.J."/>
            <person name="Karaoz U."/>
            <person name="Brodie E.L."/>
            <person name="Williams K.H."/>
            <person name="Hubbard S.S."/>
            <person name="Banfield J.F."/>
        </authorList>
    </citation>
    <scope>NUCLEOTIDE SEQUENCE [LARGE SCALE GENOMIC DNA]</scope>
</reference>